<dbReference type="HOGENOM" id="CLU_135547_0_0_11"/>
<accession>E4N3D2</accession>
<evidence type="ECO:0000256" key="1">
    <source>
        <dbReference type="SAM" id="MobiDB-lite"/>
    </source>
</evidence>
<reference evidence="2 3" key="1">
    <citation type="journal article" date="2010" name="DNA Res.">
        <title>Genome sequence of Kitasatospora setae NBRC 14216T: an evolutionary snapshot of the family Streptomycetaceae.</title>
        <authorList>
            <person name="Ichikawa N."/>
            <person name="Oguchi A."/>
            <person name="Ikeda H."/>
            <person name="Ishikawa J."/>
            <person name="Kitani S."/>
            <person name="Watanabe Y."/>
            <person name="Nakamura S."/>
            <person name="Katano Y."/>
            <person name="Kishi E."/>
            <person name="Sasagawa M."/>
            <person name="Ankai A."/>
            <person name="Fukui S."/>
            <person name="Hashimoto Y."/>
            <person name="Kamata S."/>
            <person name="Otoguro M."/>
            <person name="Tanikawa S."/>
            <person name="Nihira T."/>
            <person name="Horinouchi S."/>
            <person name="Ohnishi Y."/>
            <person name="Hayakawa M."/>
            <person name="Kuzuyama T."/>
            <person name="Arisawa A."/>
            <person name="Nomoto F."/>
            <person name="Miura H."/>
            <person name="Takahashi Y."/>
            <person name="Fujita N."/>
        </authorList>
    </citation>
    <scope>NUCLEOTIDE SEQUENCE [LARGE SCALE GENOMIC DNA]</scope>
    <source>
        <strain evidence="3">ATCC 33774 / DSM 43861 / JCM 3304 / KCC A-0304 / NBRC 14216 / KM-6054</strain>
    </source>
</reference>
<dbReference type="eggNOG" id="ENOG50320ZF">
    <property type="taxonomic scope" value="Bacteria"/>
</dbReference>
<sequence>MEWFEEAEQAERRQEWDRAIALVSARAACYSADYHAHDNHLWHLQLLASAGRLEELERLAATDVHARRRLDRALAERGLADALHARAADGDRYALYVLVRSLGEQGRLREARQVVGELAPGDEYAHELLERCAQSSPGASERWEGGRAGGQVDGAGSAGQSPFGPEA</sequence>
<gene>
    <name evidence="2" type="ordered locus">KSE_69080</name>
</gene>
<dbReference type="AlphaFoldDB" id="E4N3D2"/>
<protein>
    <submittedName>
        <fullName evidence="2">Uncharacterized protein</fullName>
    </submittedName>
</protein>
<evidence type="ECO:0000313" key="2">
    <source>
        <dbReference type="EMBL" id="BAJ32666.1"/>
    </source>
</evidence>
<dbReference type="RefSeq" id="WP_014139957.1">
    <property type="nucleotide sequence ID" value="NC_016109.1"/>
</dbReference>
<feature type="region of interest" description="Disordered" evidence="1">
    <location>
        <begin position="135"/>
        <end position="167"/>
    </location>
</feature>
<name>E4N3D2_KITSK</name>
<dbReference type="PATRIC" id="fig|452652.3.peg.6936"/>
<evidence type="ECO:0000313" key="3">
    <source>
        <dbReference type="Proteomes" id="UP000007076"/>
    </source>
</evidence>
<dbReference type="Proteomes" id="UP000007076">
    <property type="component" value="Chromosome"/>
</dbReference>
<organism evidence="2 3">
    <name type="scientific">Kitasatospora setae (strain ATCC 33774 / DSM 43861 / JCM 3304 / KCC A-0304 / NBRC 14216 / KM-6054)</name>
    <name type="common">Streptomyces setae</name>
    <dbReference type="NCBI Taxonomy" id="452652"/>
    <lineage>
        <taxon>Bacteria</taxon>
        <taxon>Bacillati</taxon>
        <taxon>Actinomycetota</taxon>
        <taxon>Actinomycetes</taxon>
        <taxon>Kitasatosporales</taxon>
        <taxon>Streptomycetaceae</taxon>
        <taxon>Kitasatospora</taxon>
    </lineage>
</organism>
<dbReference type="KEGG" id="ksk:KSE_69080"/>
<feature type="compositionally biased region" description="Gly residues" evidence="1">
    <location>
        <begin position="146"/>
        <end position="157"/>
    </location>
</feature>
<keyword evidence="3" id="KW-1185">Reference proteome</keyword>
<dbReference type="EMBL" id="AP010968">
    <property type="protein sequence ID" value="BAJ32666.1"/>
    <property type="molecule type" value="Genomic_DNA"/>
</dbReference>
<proteinExistence type="predicted"/>